<evidence type="ECO:0000313" key="3">
    <source>
        <dbReference type="EMBL" id="PVV00070.1"/>
    </source>
</evidence>
<accession>A0A2T9Y865</accession>
<organism evidence="2 4">
    <name type="scientific">Furculomyces boomerangus</name>
    <dbReference type="NCBI Taxonomy" id="61424"/>
    <lineage>
        <taxon>Eukaryota</taxon>
        <taxon>Fungi</taxon>
        <taxon>Fungi incertae sedis</taxon>
        <taxon>Zoopagomycota</taxon>
        <taxon>Kickxellomycotina</taxon>
        <taxon>Harpellomycetes</taxon>
        <taxon>Harpellales</taxon>
        <taxon>Harpellaceae</taxon>
        <taxon>Furculomyces</taxon>
    </lineage>
</organism>
<dbReference type="AlphaFoldDB" id="A0A2T9Y865"/>
<dbReference type="EMBL" id="MBFT01000620">
    <property type="protein sequence ID" value="PVU88507.1"/>
    <property type="molecule type" value="Genomic_DNA"/>
</dbReference>
<keyword evidence="4" id="KW-1185">Reference proteome</keyword>
<gene>
    <name evidence="3" type="ORF">BB559_000154</name>
    <name evidence="2" type="ORF">BB559_005545</name>
</gene>
<reference evidence="2 4" key="1">
    <citation type="journal article" date="2018" name="MBio">
        <title>Comparative Genomics Reveals the Core Gene Toolbox for the Fungus-Insect Symbiosis.</title>
        <authorList>
            <person name="Wang Y."/>
            <person name="Stata M."/>
            <person name="Wang W."/>
            <person name="Stajich J.E."/>
            <person name="White M.M."/>
            <person name="Moncalvo J.M."/>
        </authorList>
    </citation>
    <scope>NUCLEOTIDE SEQUENCE [LARGE SCALE GENOMIC DNA]</scope>
    <source>
        <strain evidence="2 4">AUS-77-4</strain>
    </source>
</reference>
<evidence type="ECO:0000313" key="4">
    <source>
        <dbReference type="Proteomes" id="UP000245699"/>
    </source>
</evidence>
<protein>
    <submittedName>
        <fullName evidence="2">Uncharacterized protein</fullName>
    </submittedName>
</protein>
<name>A0A2T9Y865_9FUNG</name>
<sequence>MKTTLASIIVTLIQAVYSKENEISGSIYRTGLIGKRIKLKIKQDGIIITQGWHTPQKVDLSCTNNCTFQIVYNCNQTIRFNLDSVSYVHDGINYDIGYSSNKFIPERRTDIEDCDNFMLPFEAKLIKPTSK</sequence>
<comment type="caution">
    <text evidence="2">The sequence shown here is derived from an EMBL/GenBank/DDBJ whole genome shotgun (WGS) entry which is preliminary data.</text>
</comment>
<proteinExistence type="predicted"/>
<dbReference type="Proteomes" id="UP000245699">
    <property type="component" value="Unassembled WGS sequence"/>
</dbReference>
<evidence type="ECO:0000256" key="1">
    <source>
        <dbReference type="SAM" id="SignalP"/>
    </source>
</evidence>
<dbReference type="EMBL" id="MBFT01000007">
    <property type="protein sequence ID" value="PVV00070.1"/>
    <property type="molecule type" value="Genomic_DNA"/>
</dbReference>
<keyword evidence="1" id="KW-0732">Signal</keyword>
<feature type="chain" id="PRO_5036052032" evidence="1">
    <location>
        <begin position="19"/>
        <end position="131"/>
    </location>
</feature>
<evidence type="ECO:0000313" key="2">
    <source>
        <dbReference type="EMBL" id="PVU88507.1"/>
    </source>
</evidence>
<feature type="signal peptide" evidence="1">
    <location>
        <begin position="1"/>
        <end position="18"/>
    </location>
</feature>